<keyword evidence="6 7" id="KW-0472">Membrane</keyword>
<gene>
    <name evidence="9" type="ORF">H7F51_07655</name>
</gene>
<dbReference type="GO" id="GO:0055085">
    <property type="term" value="P:transmembrane transport"/>
    <property type="evidence" value="ECO:0007669"/>
    <property type="project" value="InterPro"/>
</dbReference>
<keyword evidence="5 7" id="KW-1133">Transmembrane helix</keyword>
<evidence type="ECO:0000313" key="10">
    <source>
        <dbReference type="Proteomes" id="UP000566813"/>
    </source>
</evidence>
<sequence>MTQPAIPLDQPLDNEAEVEILGPPPRARSIIWIVRLASIALVLGSWEFFGRQINPLFMSYPSAIFRAAVVLTASGELIEALGSSIRTLVIGFVSASAIGLVLGLLIGRYKLVDAATDWLVNALYSTPLVAILPLVILWFGLGDMAKLFIVSLLTVFPVLINTAAGVRNVPPALIDVGTAFAASEREIFLKIILPATVPYMMTGLRLGIGRAIIGMVVAEFFTAITGLGAMIVKYGNQYDTASMFVPILMLMLLGIGLTMMVRRAEEFFAPWRGNDD</sequence>
<dbReference type="Gene3D" id="1.10.3720.10">
    <property type="entry name" value="MetI-like"/>
    <property type="match status" value="1"/>
</dbReference>
<dbReference type="GO" id="GO:0005886">
    <property type="term" value="C:plasma membrane"/>
    <property type="evidence" value="ECO:0007669"/>
    <property type="project" value="UniProtKB-SubCell"/>
</dbReference>
<dbReference type="AlphaFoldDB" id="A0A7X1FS75"/>
<evidence type="ECO:0000259" key="8">
    <source>
        <dbReference type="PROSITE" id="PS50928"/>
    </source>
</evidence>
<comment type="subcellular location">
    <subcellularLocation>
        <location evidence="1 7">Cell membrane</location>
        <topology evidence="1 7">Multi-pass membrane protein</topology>
    </subcellularLocation>
</comment>
<evidence type="ECO:0000256" key="2">
    <source>
        <dbReference type="ARBA" id="ARBA00022448"/>
    </source>
</evidence>
<comment type="caution">
    <text evidence="9">The sequence shown here is derived from an EMBL/GenBank/DDBJ whole genome shotgun (WGS) entry which is preliminary data.</text>
</comment>
<dbReference type="PROSITE" id="PS50928">
    <property type="entry name" value="ABC_TM1"/>
    <property type="match status" value="1"/>
</dbReference>
<feature type="transmembrane region" description="Helical" evidence="7">
    <location>
        <begin position="244"/>
        <end position="261"/>
    </location>
</feature>
<dbReference type="RefSeq" id="WP_185663657.1">
    <property type="nucleotide sequence ID" value="NZ_JACLAW010000005.1"/>
</dbReference>
<feature type="domain" description="ABC transmembrane type-1" evidence="8">
    <location>
        <begin position="81"/>
        <end position="261"/>
    </location>
</feature>
<evidence type="ECO:0000313" key="9">
    <source>
        <dbReference type="EMBL" id="MBC2665392.1"/>
    </source>
</evidence>
<evidence type="ECO:0000256" key="6">
    <source>
        <dbReference type="ARBA" id="ARBA00023136"/>
    </source>
</evidence>
<organism evidence="9 10">
    <name type="scientific">Novosphingobium flavum</name>
    <dbReference type="NCBI Taxonomy" id="1778672"/>
    <lineage>
        <taxon>Bacteria</taxon>
        <taxon>Pseudomonadati</taxon>
        <taxon>Pseudomonadota</taxon>
        <taxon>Alphaproteobacteria</taxon>
        <taxon>Sphingomonadales</taxon>
        <taxon>Sphingomonadaceae</taxon>
        <taxon>Novosphingobium</taxon>
    </lineage>
</organism>
<dbReference type="PANTHER" id="PTHR30151:SF0">
    <property type="entry name" value="ABC TRANSPORTER PERMEASE PROTEIN MJ0413-RELATED"/>
    <property type="match status" value="1"/>
</dbReference>
<name>A0A7X1FS75_9SPHN</name>
<keyword evidence="3" id="KW-1003">Cell membrane</keyword>
<evidence type="ECO:0000256" key="4">
    <source>
        <dbReference type="ARBA" id="ARBA00022692"/>
    </source>
</evidence>
<feature type="transmembrane region" description="Helical" evidence="7">
    <location>
        <begin position="212"/>
        <end position="232"/>
    </location>
</feature>
<comment type="similarity">
    <text evidence="7">Belongs to the binding-protein-dependent transport system permease family.</text>
</comment>
<keyword evidence="2 7" id="KW-0813">Transport</keyword>
<dbReference type="CDD" id="cd06261">
    <property type="entry name" value="TM_PBP2"/>
    <property type="match status" value="1"/>
</dbReference>
<dbReference type="InterPro" id="IPR035906">
    <property type="entry name" value="MetI-like_sf"/>
</dbReference>
<accession>A0A7X1FS75</accession>
<reference evidence="9 10" key="1">
    <citation type="submission" date="2020-08" db="EMBL/GenBank/DDBJ databases">
        <title>The genome sequence of type strain Novosphingobium flavum NBRC 111647.</title>
        <authorList>
            <person name="Liu Y."/>
        </authorList>
    </citation>
    <scope>NUCLEOTIDE SEQUENCE [LARGE SCALE GENOMIC DNA]</scope>
    <source>
        <strain evidence="9 10">NBRC 111647</strain>
    </source>
</reference>
<feature type="transmembrane region" description="Helical" evidence="7">
    <location>
        <begin position="56"/>
        <end position="73"/>
    </location>
</feature>
<evidence type="ECO:0000256" key="3">
    <source>
        <dbReference type="ARBA" id="ARBA00022475"/>
    </source>
</evidence>
<dbReference type="Proteomes" id="UP000566813">
    <property type="component" value="Unassembled WGS sequence"/>
</dbReference>
<dbReference type="Pfam" id="PF00528">
    <property type="entry name" value="BPD_transp_1"/>
    <property type="match status" value="1"/>
</dbReference>
<feature type="transmembrane region" description="Helical" evidence="7">
    <location>
        <begin position="85"/>
        <end position="106"/>
    </location>
</feature>
<evidence type="ECO:0000256" key="5">
    <source>
        <dbReference type="ARBA" id="ARBA00022989"/>
    </source>
</evidence>
<evidence type="ECO:0000256" key="7">
    <source>
        <dbReference type="RuleBase" id="RU363032"/>
    </source>
</evidence>
<feature type="transmembrane region" description="Helical" evidence="7">
    <location>
        <begin position="30"/>
        <end position="49"/>
    </location>
</feature>
<feature type="transmembrane region" description="Helical" evidence="7">
    <location>
        <begin position="147"/>
        <end position="166"/>
    </location>
</feature>
<dbReference type="PANTHER" id="PTHR30151">
    <property type="entry name" value="ALKANE SULFONATE ABC TRANSPORTER-RELATED, MEMBRANE SUBUNIT"/>
    <property type="match status" value="1"/>
</dbReference>
<proteinExistence type="inferred from homology"/>
<feature type="transmembrane region" description="Helical" evidence="7">
    <location>
        <begin position="118"/>
        <end position="141"/>
    </location>
</feature>
<evidence type="ECO:0000256" key="1">
    <source>
        <dbReference type="ARBA" id="ARBA00004651"/>
    </source>
</evidence>
<dbReference type="InterPro" id="IPR000515">
    <property type="entry name" value="MetI-like"/>
</dbReference>
<dbReference type="SUPFAM" id="SSF161098">
    <property type="entry name" value="MetI-like"/>
    <property type="match status" value="1"/>
</dbReference>
<keyword evidence="10" id="KW-1185">Reference proteome</keyword>
<keyword evidence="4 7" id="KW-0812">Transmembrane</keyword>
<dbReference type="EMBL" id="JACLAW010000005">
    <property type="protein sequence ID" value="MBC2665392.1"/>
    <property type="molecule type" value="Genomic_DNA"/>
</dbReference>
<protein>
    <submittedName>
        <fullName evidence="9">ABC transporter permease</fullName>
    </submittedName>
</protein>